<organism evidence="1 2">
    <name type="scientific">Flavobacterium album</name>
    <dbReference type="NCBI Taxonomy" id="2175091"/>
    <lineage>
        <taxon>Bacteria</taxon>
        <taxon>Pseudomonadati</taxon>
        <taxon>Bacteroidota</taxon>
        <taxon>Flavobacteriia</taxon>
        <taxon>Flavobacteriales</taxon>
        <taxon>Flavobacteriaceae</taxon>
        <taxon>Flavobacterium</taxon>
    </lineage>
</organism>
<dbReference type="RefSeq" id="WP_108779513.1">
    <property type="nucleotide sequence ID" value="NZ_CP029186.1"/>
</dbReference>
<name>A0A2S1R2N2_9FLAO</name>
<reference evidence="1 2" key="1">
    <citation type="submission" date="2018-04" db="EMBL/GenBank/DDBJ databases">
        <title>Genome sequencing of Flavobacterium sp. HYN0059.</title>
        <authorList>
            <person name="Yi H."/>
            <person name="Baek C."/>
        </authorList>
    </citation>
    <scope>NUCLEOTIDE SEQUENCE [LARGE SCALE GENOMIC DNA]</scope>
    <source>
        <strain evidence="1 2">HYN0059</strain>
    </source>
</reference>
<dbReference type="OrthoDB" id="9761531at2"/>
<evidence type="ECO:0000313" key="2">
    <source>
        <dbReference type="Proteomes" id="UP000244929"/>
    </source>
</evidence>
<protein>
    <recommendedName>
        <fullName evidence="3">Metallo-beta-lactamase domain-containing protein</fullName>
    </recommendedName>
</protein>
<dbReference type="InterPro" id="IPR036866">
    <property type="entry name" value="RibonucZ/Hydroxyglut_hydro"/>
</dbReference>
<dbReference type="KEGG" id="falb:HYN59_17475"/>
<gene>
    <name evidence="1" type="ORF">HYN59_17475</name>
</gene>
<proteinExistence type="predicted"/>
<evidence type="ECO:0008006" key="3">
    <source>
        <dbReference type="Google" id="ProtNLM"/>
    </source>
</evidence>
<dbReference type="Gene3D" id="3.60.15.10">
    <property type="entry name" value="Ribonuclease Z/Hydroxyacylglutathione hydrolase-like"/>
    <property type="match status" value="1"/>
</dbReference>
<sequence length="427" mass="48106">MNEGFNINPKLIKESELPKLTGESYFAYLDSIEKIMGELHIRFDCINIKDALQVNINNETILNFPSIIIDVRGNYSKLIDKFGTDFIYGMESDWMKIQTNIRETDILQQQFFNFQLIGEEPMGNYDLENITLFENLSEIEQEKIREIVSATQISSTPRKQNKAFLENINLNSFSHVNIYNVGQGNCNALVSGDNIPLLYFDVGGGCNANKKTFPFGFKLCFSNQPKVILSHWDLDHICLAFDINNSDLLNTEWLVPKQRLSNTAIKLATALLRNGNLLCWNNSDNFIDFSNHRIVRCSGNINNKNNSGLALFVHYGNNEYVLLSGDAKFLKIPYHPSKTIIGITASHHGANGSVDGVPYASKPSMLAYSFGLDNTHKHAHCNARRKYVSNNWNHLETIRGSIALKENLITATAPCSGLCTLNISQSY</sequence>
<dbReference type="AlphaFoldDB" id="A0A2S1R2N2"/>
<dbReference type="Proteomes" id="UP000244929">
    <property type="component" value="Chromosome"/>
</dbReference>
<evidence type="ECO:0000313" key="1">
    <source>
        <dbReference type="EMBL" id="AWH86791.1"/>
    </source>
</evidence>
<keyword evidence="2" id="KW-1185">Reference proteome</keyword>
<accession>A0A2S1R2N2</accession>
<dbReference type="EMBL" id="CP029186">
    <property type="protein sequence ID" value="AWH86791.1"/>
    <property type="molecule type" value="Genomic_DNA"/>
</dbReference>